<organism evidence="1 2">
    <name type="scientific">Microscilla marina ATCC 23134</name>
    <dbReference type="NCBI Taxonomy" id="313606"/>
    <lineage>
        <taxon>Bacteria</taxon>
        <taxon>Pseudomonadati</taxon>
        <taxon>Bacteroidota</taxon>
        <taxon>Cytophagia</taxon>
        <taxon>Cytophagales</taxon>
        <taxon>Microscillaceae</taxon>
        <taxon>Microscilla</taxon>
    </lineage>
</organism>
<evidence type="ECO:0000313" key="1">
    <source>
        <dbReference type="EMBL" id="EAY25557.1"/>
    </source>
</evidence>
<dbReference type="RefSeq" id="WP_002702559.1">
    <property type="nucleotide sequence ID" value="NZ_AAWS01000046.1"/>
</dbReference>
<gene>
    <name evidence="1" type="ORF">M23134_00655</name>
</gene>
<protein>
    <submittedName>
        <fullName evidence="1">Uncharacterized protein</fullName>
    </submittedName>
</protein>
<keyword evidence="2" id="KW-1185">Reference proteome</keyword>
<name>A1ZVL4_MICM2</name>
<dbReference type="EMBL" id="AAWS01000046">
    <property type="protein sequence ID" value="EAY25557.1"/>
    <property type="molecule type" value="Genomic_DNA"/>
</dbReference>
<dbReference type="Proteomes" id="UP000004095">
    <property type="component" value="Unassembled WGS sequence"/>
</dbReference>
<comment type="caution">
    <text evidence="1">The sequence shown here is derived from an EMBL/GenBank/DDBJ whole genome shotgun (WGS) entry which is preliminary data.</text>
</comment>
<accession>A1ZVL4</accession>
<reference evidence="1 2" key="1">
    <citation type="submission" date="2007-01" db="EMBL/GenBank/DDBJ databases">
        <authorList>
            <person name="Haygood M."/>
            <person name="Podell S."/>
            <person name="Anderson C."/>
            <person name="Hopkinson B."/>
            <person name="Roe K."/>
            <person name="Barbeau K."/>
            <person name="Gaasterland T."/>
            <person name="Ferriera S."/>
            <person name="Johnson J."/>
            <person name="Kravitz S."/>
            <person name="Beeson K."/>
            <person name="Sutton G."/>
            <person name="Rogers Y.-H."/>
            <person name="Friedman R."/>
            <person name="Frazier M."/>
            <person name="Venter J.C."/>
        </authorList>
    </citation>
    <scope>NUCLEOTIDE SEQUENCE [LARGE SCALE GENOMIC DNA]</scope>
    <source>
        <strain evidence="1 2">ATCC 23134</strain>
    </source>
</reference>
<evidence type="ECO:0000313" key="2">
    <source>
        <dbReference type="Proteomes" id="UP000004095"/>
    </source>
</evidence>
<dbReference type="AlphaFoldDB" id="A1ZVL4"/>
<sequence length="128" mass="15176">MLHVDKNFFLSKQQAEEYLNGKILAVITEYTIFKLDLLRDQVMFRCLLNQHTFSVFFEALQNEINASDEDLQQFFLDALITYCAINIEGEEKRAYPIGEFNNNDELLDWFLVWKSCSKEERIDFIEST</sequence>
<proteinExistence type="predicted"/>